<dbReference type="SUPFAM" id="SSF109604">
    <property type="entry name" value="HD-domain/PDEase-like"/>
    <property type="match status" value="1"/>
</dbReference>
<dbReference type="PANTHER" id="PTHR33525:SF3">
    <property type="entry name" value="RIBONUCLEASE Y"/>
    <property type="match status" value="1"/>
</dbReference>
<dbReference type="InterPro" id="IPR013976">
    <property type="entry name" value="HDOD"/>
</dbReference>
<dbReference type="PROSITE" id="PS51833">
    <property type="entry name" value="HDOD"/>
    <property type="match status" value="1"/>
</dbReference>
<dbReference type="EMBL" id="JBEWLZ010000006">
    <property type="protein sequence ID" value="MET1490684.1"/>
    <property type="molecule type" value="Genomic_DNA"/>
</dbReference>
<dbReference type="RefSeq" id="WP_345927528.1">
    <property type="nucleotide sequence ID" value="NZ_JBDIVF010000004.1"/>
</dbReference>
<reference evidence="2 3" key="1">
    <citation type="submission" date="2024-07" db="EMBL/GenBank/DDBJ databases">
        <title>Uliginosibacterium paludis KCTC:42655.</title>
        <authorList>
            <person name="Kim M.K."/>
        </authorList>
    </citation>
    <scope>NUCLEOTIDE SEQUENCE [LARGE SCALE GENOMIC DNA]</scope>
    <source>
        <strain evidence="2 3">KCTC 42655</strain>
    </source>
</reference>
<sequence length="286" mass="32284">MLTTPLNSIESYIAYFSEREIPALRRSMRALAELREHEERVSGRSLAAEVIRDPLLALRVLVYLETHRHRKQNHDITTIDRAIMMMGTQPFFERFGNLPTVESTLAGHPKALVGLLHVISRAQHAARWARDFARIRHDINVDEVTVAALLHEAAEILFWSFAPELMQKVEQLKKDQPGLRSVVAQDAILGVTIRDLQLALVEAWHLPELLVTLMNPDNALNPRIRTVQLACDLARHAANGWGDPALPDDYTAISELLHIRRSTVMQNVGAPPEYWQATLAAEIDAE</sequence>
<keyword evidence="3" id="KW-1185">Reference proteome</keyword>
<dbReference type="Proteomes" id="UP001548590">
    <property type="component" value="Unassembled WGS sequence"/>
</dbReference>
<evidence type="ECO:0000313" key="2">
    <source>
        <dbReference type="EMBL" id="MET1490684.1"/>
    </source>
</evidence>
<evidence type="ECO:0000259" key="1">
    <source>
        <dbReference type="PROSITE" id="PS51833"/>
    </source>
</evidence>
<accession>A0ABV2CRZ1</accession>
<dbReference type="PANTHER" id="PTHR33525">
    <property type="match status" value="1"/>
</dbReference>
<dbReference type="Gene3D" id="1.10.3210.10">
    <property type="entry name" value="Hypothetical protein af1432"/>
    <property type="match status" value="1"/>
</dbReference>
<organism evidence="2 3">
    <name type="scientific">Uliginosibacterium paludis</name>
    <dbReference type="NCBI Taxonomy" id="1615952"/>
    <lineage>
        <taxon>Bacteria</taxon>
        <taxon>Pseudomonadati</taxon>
        <taxon>Pseudomonadota</taxon>
        <taxon>Betaproteobacteria</taxon>
        <taxon>Rhodocyclales</taxon>
        <taxon>Zoogloeaceae</taxon>
        <taxon>Uliginosibacterium</taxon>
    </lineage>
</organism>
<protein>
    <submittedName>
        <fullName evidence="2">HDOD domain-containing protein</fullName>
    </submittedName>
</protein>
<dbReference type="Pfam" id="PF08668">
    <property type="entry name" value="HDOD"/>
    <property type="match status" value="1"/>
</dbReference>
<feature type="domain" description="HDOD" evidence="1">
    <location>
        <begin position="21"/>
        <end position="220"/>
    </location>
</feature>
<name>A0ABV2CRZ1_9RHOO</name>
<comment type="caution">
    <text evidence="2">The sequence shown here is derived from an EMBL/GenBank/DDBJ whole genome shotgun (WGS) entry which is preliminary data.</text>
</comment>
<dbReference type="InterPro" id="IPR052340">
    <property type="entry name" value="RNase_Y/CdgJ"/>
</dbReference>
<gene>
    <name evidence="2" type="ORF">ABVT11_12680</name>
</gene>
<proteinExistence type="predicted"/>
<evidence type="ECO:0000313" key="3">
    <source>
        <dbReference type="Proteomes" id="UP001548590"/>
    </source>
</evidence>